<dbReference type="FunFam" id="3.40.50.300:FF:000425">
    <property type="entry name" value="Probable ABC transporter, ATP-binding subunit"/>
    <property type="match status" value="1"/>
</dbReference>
<organism evidence="13 14">
    <name type="scientific">Paraliobacillus ryukyuensis</name>
    <dbReference type="NCBI Taxonomy" id="200904"/>
    <lineage>
        <taxon>Bacteria</taxon>
        <taxon>Bacillati</taxon>
        <taxon>Bacillota</taxon>
        <taxon>Bacilli</taxon>
        <taxon>Bacillales</taxon>
        <taxon>Bacillaceae</taxon>
        <taxon>Paraliobacillus</taxon>
    </lineage>
</organism>
<dbReference type="InterPro" id="IPR046342">
    <property type="entry name" value="CBS_dom_sf"/>
</dbReference>
<comment type="similarity">
    <text evidence="1 10">Belongs to the ABC transporter superfamily.</text>
</comment>
<feature type="domain" description="ABC transporter" evidence="11">
    <location>
        <begin position="2"/>
        <end position="237"/>
    </location>
</feature>
<dbReference type="SMART" id="SM00116">
    <property type="entry name" value="CBS"/>
    <property type="match status" value="1"/>
</dbReference>
<dbReference type="SUPFAM" id="SSF54631">
    <property type="entry name" value="CBS-domain pair"/>
    <property type="match status" value="1"/>
</dbReference>
<reference evidence="13 14" key="1">
    <citation type="submission" date="2018-06" db="EMBL/GenBank/DDBJ databases">
        <title>Genomic Encyclopedia of Type Strains, Phase IV (KMG-IV): sequencing the most valuable type-strain genomes for metagenomic binning, comparative biology and taxonomic classification.</title>
        <authorList>
            <person name="Goeker M."/>
        </authorList>
    </citation>
    <scope>NUCLEOTIDE SEQUENCE [LARGE SCALE GENOMIC DNA]</scope>
    <source>
        <strain evidence="13 14">DSM 15140</strain>
    </source>
</reference>
<dbReference type="AlphaFoldDB" id="A0A366EJM4"/>
<dbReference type="InterPro" id="IPR017871">
    <property type="entry name" value="ABC_transporter-like_CS"/>
</dbReference>
<proteinExistence type="inferred from homology"/>
<evidence type="ECO:0000256" key="4">
    <source>
        <dbReference type="ARBA" id="ARBA00022741"/>
    </source>
</evidence>
<evidence type="ECO:0000256" key="1">
    <source>
        <dbReference type="ARBA" id="ARBA00005417"/>
    </source>
</evidence>
<evidence type="ECO:0000256" key="8">
    <source>
        <dbReference type="ARBA" id="ARBA00063934"/>
    </source>
</evidence>
<dbReference type="GO" id="GO:0031460">
    <property type="term" value="P:glycine betaine transport"/>
    <property type="evidence" value="ECO:0007669"/>
    <property type="project" value="InterPro"/>
</dbReference>
<dbReference type="Gene3D" id="3.40.50.300">
    <property type="entry name" value="P-loop containing nucleotide triphosphate hydrolases"/>
    <property type="match status" value="1"/>
</dbReference>
<comment type="caution">
    <text evidence="13">The sequence shown here is derived from an EMBL/GenBank/DDBJ whole genome shotgun (WGS) entry which is preliminary data.</text>
</comment>
<dbReference type="GO" id="GO:0016887">
    <property type="term" value="F:ATP hydrolysis activity"/>
    <property type="evidence" value="ECO:0007669"/>
    <property type="project" value="UniProtKB-UniRule"/>
</dbReference>
<comment type="catalytic activity">
    <reaction evidence="7">
        <text>a quaternary ammonium(out) + ATP + H2O = a quaternary ammonium(in) + ADP + phosphate + H(+)</text>
        <dbReference type="Rhea" id="RHEA:11036"/>
        <dbReference type="ChEBI" id="CHEBI:15377"/>
        <dbReference type="ChEBI" id="CHEBI:15378"/>
        <dbReference type="ChEBI" id="CHEBI:30616"/>
        <dbReference type="ChEBI" id="CHEBI:35267"/>
        <dbReference type="ChEBI" id="CHEBI:43474"/>
        <dbReference type="ChEBI" id="CHEBI:456216"/>
        <dbReference type="EC" id="7.6.2.9"/>
    </reaction>
</comment>
<dbReference type="InterPro" id="IPR027417">
    <property type="entry name" value="P-loop_NTPase"/>
</dbReference>
<dbReference type="EMBL" id="QNRI01000001">
    <property type="protein sequence ID" value="RBP01689.1"/>
    <property type="molecule type" value="Genomic_DNA"/>
</dbReference>
<keyword evidence="5 10" id="KW-0067">ATP-binding</keyword>
<dbReference type="PANTHER" id="PTHR43117">
    <property type="entry name" value="OSMOPROTECTANT IMPORT ATP-BINDING PROTEIN OSMV"/>
    <property type="match status" value="1"/>
</dbReference>
<keyword evidence="10" id="KW-1003">Cell membrane</keyword>
<keyword evidence="14" id="KW-1185">Reference proteome</keyword>
<dbReference type="GO" id="GO:0006865">
    <property type="term" value="P:amino acid transport"/>
    <property type="evidence" value="ECO:0007669"/>
    <property type="project" value="UniProtKB-UniRule"/>
</dbReference>
<dbReference type="Proteomes" id="UP000252254">
    <property type="component" value="Unassembled WGS sequence"/>
</dbReference>
<sequence length="325" mass="37136">MITFEHVDKVYQDGTEAVNDFSVHIKQGEIFTLIGPSGCGKTTTMKMINRLITPTKGTIKINDKDITSYDIHQLRWNIGYVLQQIALFPHMTVRENIEIVPQMKNWEKSRTTSRITELLDMVGLEPEKFINRMPSELSGGQQQRIGVVRALAADPDIILMDEPFSALDPISREQLQKDIQELQQKIHKTIVFVTHDMDEALTISDRICLMDEGKIIQVGTPQEIVLYPQTDLVKTFIGEKRSAWQMTVKDVLQQRLAKQETMNNNSEKVSIQADQFLIEAVKLLETEGVNQLVVLKDNRALGVIHERDILQFLRERITSKNGVIQ</sequence>
<dbReference type="PROSITE" id="PS00211">
    <property type="entry name" value="ABC_TRANSPORTER_1"/>
    <property type="match status" value="1"/>
</dbReference>
<dbReference type="SUPFAM" id="SSF52540">
    <property type="entry name" value="P-loop containing nucleoside triphosphate hydrolases"/>
    <property type="match status" value="1"/>
</dbReference>
<evidence type="ECO:0000256" key="3">
    <source>
        <dbReference type="ARBA" id="ARBA00022737"/>
    </source>
</evidence>
<dbReference type="GO" id="GO:0015418">
    <property type="term" value="F:ABC-type quaternary ammonium compound transporting activity"/>
    <property type="evidence" value="ECO:0007669"/>
    <property type="project" value="UniProtKB-EC"/>
</dbReference>
<accession>A0A366EJM4</accession>
<comment type="subcellular location">
    <subcellularLocation>
        <location evidence="10">Cell inner membrane</location>
        <topology evidence="10">Peripheral membrane protein</topology>
    </subcellularLocation>
</comment>
<dbReference type="SMART" id="SM00382">
    <property type="entry name" value="AAA"/>
    <property type="match status" value="1"/>
</dbReference>
<dbReference type="GO" id="GO:0005524">
    <property type="term" value="F:ATP binding"/>
    <property type="evidence" value="ECO:0007669"/>
    <property type="project" value="UniProtKB-UniRule"/>
</dbReference>
<dbReference type="Gene3D" id="3.10.580.10">
    <property type="entry name" value="CBS-domain"/>
    <property type="match status" value="1"/>
</dbReference>
<gene>
    <name evidence="13" type="ORF">DES48_101432</name>
</gene>
<evidence type="ECO:0000313" key="13">
    <source>
        <dbReference type="EMBL" id="RBP01689.1"/>
    </source>
</evidence>
<dbReference type="GO" id="GO:0005886">
    <property type="term" value="C:plasma membrane"/>
    <property type="evidence" value="ECO:0007669"/>
    <property type="project" value="UniProtKB-SubCell"/>
</dbReference>
<dbReference type="OrthoDB" id="9802264at2"/>
<dbReference type="InterPro" id="IPR000644">
    <property type="entry name" value="CBS_dom"/>
</dbReference>
<dbReference type="Pfam" id="PF00571">
    <property type="entry name" value="CBS"/>
    <property type="match status" value="1"/>
</dbReference>
<keyword evidence="10" id="KW-0472">Membrane</keyword>
<dbReference type="PROSITE" id="PS51371">
    <property type="entry name" value="CBS"/>
    <property type="match status" value="1"/>
</dbReference>
<dbReference type="STRING" id="200904.GCA_900168775_01679"/>
<keyword evidence="4 10" id="KW-0547">Nucleotide-binding</keyword>
<name>A0A366EJM4_9BACI</name>
<evidence type="ECO:0000256" key="9">
    <source>
        <dbReference type="PROSITE-ProRule" id="PRU00703"/>
    </source>
</evidence>
<evidence type="ECO:0000259" key="11">
    <source>
        <dbReference type="PROSITE" id="PS50893"/>
    </source>
</evidence>
<evidence type="ECO:0000256" key="2">
    <source>
        <dbReference type="ARBA" id="ARBA00022448"/>
    </source>
</evidence>
<keyword evidence="10" id="KW-0997">Cell inner membrane</keyword>
<evidence type="ECO:0000256" key="10">
    <source>
        <dbReference type="RuleBase" id="RU369116"/>
    </source>
</evidence>
<dbReference type="RefSeq" id="WP_113866469.1">
    <property type="nucleotide sequence ID" value="NZ_BAABQN010000001.1"/>
</dbReference>
<keyword evidence="3" id="KW-0677">Repeat</keyword>
<dbReference type="PROSITE" id="PS50893">
    <property type="entry name" value="ABC_TRANSPORTER_2"/>
    <property type="match status" value="1"/>
</dbReference>
<evidence type="ECO:0000313" key="14">
    <source>
        <dbReference type="Proteomes" id="UP000252254"/>
    </source>
</evidence>
<evidence type="ECO:0000256" key="5">
    <source>
        <dbReference type="ARBA" id="ARBA00022840"/>
    </source>
</evidence>
<dbReference type="PANTHER" id="PTHR43117:SF4">
    <property type="entry name" value="OSMOPROTECTANT IMPORT ATP-BINDING PROTEIN OSMV"/>
    <property type="match status" value="1"/>
</dbReference>
<keyword evidence="2 10" id="KW-0813">Transport</keyword>
<comment type="subunit">
    <text evidence="8">The complex is composed of two ATP-binding proteins (OpuCA), two transmembrane proteins (OpuCB and OpuCD) and a solute-binding protein (OpuCC).</text>
</comment>
<protein>
    <recommendedName>
        <fullName evidence="10">Quaternary amine transport ATP-binding protein</fullName>
        <ecNumber evidence="10">7.6.2.9</ecNumber>
    </recommendedName>
</protein>
<evidence type="ECO:0000256" key="7">
    <source>
        <dbReference type="ARBA" id="ARBA00052482"/>
    </source>
</evidence>
<dbReference type="EC" id="7.6.2.9" evidence="10"/>
<keyword evidence="6 9" id="KW-0129">CBS domain</keyword>
<dbReference type="Pfam" id="PF00005">
    <property type="entry name" value="ABC_tran"/>
    <property type="match status" value="1"/>
</dbReference>
<evidence type="ECO:0000259" key="12">
    <source>
        <dbReference type="PROSITE" id="PS51371"/>
    </source>
</evidence>
<dbReference type="InterPro" id="IPR005892">
    <property type="entry name" value="Gly-betaine_transp_ATP-bd"/>
</dbReference>
<comment type="subunit">
    <text evidence="10">The complex is probably composed of two ATP-binding proteins, two transmembrane proteins and a solute-binding protein.</text>
</comment>
<dbReference type="InterPro" id="IPR003593">
    <property type="entry name" value="AAA+_ATPase"/>
</dbReference>
<feature type="domain" description="CBS" evidence="12">
    <location>
        <begin position="262"/>
        <end position="319"/>
    </location>
</feature>
<dbReference type="InterPro" id="IPR003439">
    <property type="entry name" value="ABC_transporter-like_ATP-bd"/>
</dbReference>
<dbReference type="NCBIfam" id="TIGR01186">
    <property type="entry name" value="proV"/>
    <property type="match status" value="1"/>
</dbReference>
<evidence type="ECO:0000256" key="6">
    <source>
        <dbReference type="ARBA" id="ARBA00023122"/>
    </source>
</evidence>